<dbReference type="AlphaFoldDB" id="A0AAD1U6X6"/>
<name>A0AAD1U6X6_EUPCR</name>
<evidence type="ECO:0000256" key="1">
    <source>
        <dbReference type="ARBA" id="ARBA00008372"/>
    </source>
</evidence>
<dbReference type="Proteomes" id="UP001295684">
    <property type="component" value="Unassembled WGS sequence"/>
</dbReference>
<protein>
    <submittedName>
        <fullName evidence="3">Uncharacterized protein</fullName>
    </submittedName>
</protein>
<sequence>MNNYDDCMDVVYWKQKTSASKMIPTQLGVCGFKYEGGKLLCYPYNMYIYPLDHPAHRSSFITNVGSFNFLAQHNFDFNKWIYEGVGFFPEKEYQRYEEATRNAILNSDNEEFKNAEYFSNDAIIYCNSKFIEIRDWYLKSMKDGNIGEENELKINLTLTPYKYFHALSKKLPKMFPNIEAEGKKFETEVISDNFTKELYLKVKIVETEKDQDEIDKYDKLRNSLYRNLQQYLNFKKLRNMTDTQVYEDVIQILPDDSPQELRLQLKNLLIEDKIKLETILTQNEACRPIEYLSEQLVNSFPHREKSIVSLLSELHKPIITHNGMIDCLHLYDKFIDRLPSDTSAFKQNFSEAFPNLYDTKYILKSCVSLSSHFAHQRMTSLGQAYQIVMNSEHFSPNDHIEIADEIRQKVPDHEAMYEFNSLASHEAGYDAMMTGVLFHKLAKFISGSNAQLEDEFSLLNIMYKNRIPLARRTPINLNAKTTEGDGIVSEPAQSAQGDSSSESLSDQSPQSDQTDESVSRSHPEALTAHNKL</sequence>
<proteinExistence type="inferred from homology"/>
<feature type="region of interest" description="Disordered" evidence="2">
    <location>
        <begin position="481"/>
        <end position="532"/>
    </location>
</feature>
<dbReference type="Pfam" id="PF04857">
    <property type="entry name" value="CAF1"/>
    <property type="match status" value="1"/>
</dbReference>
<dbReference type="Gene3D" id="3.30.420.10">
    <property type="entry name" value="Ribonuclease H-like superfamily/Ribonuclease H"/>
    <property type="match status" value="2"/>
</dbReference>
<evidence type="ECO:0000313" key="3">
    <source>
        <dbReference type="EMBL" id="CAI2361374.1"/>
    </source>
</evidence>
<comment type="similarity">
    <text evidence="1">Belongs to the CAF1 family.</text>
</comment>
<dbReference type="PANTHER" id="PTHR15092">
    <property type="entry name" value="POLY A -SPECIFIC RIBONUCLEASE/TARGET OF EGR1, MEMBER 1"/>
    <property type="match status" value="1"/>
</dbReference>
<keyword evidence="4" id="KW-1185">Reference proteome</keyword>
<reference evidence="3" key="1">
    <citation type="submission" date="2023-07" db="EMBL/GenBank/DDBJ databases">
        <authorList>
            <consortium name="AG Swart"/>
            <person name="Singh M."/>
            <person name="Singh A."/>
            <person name="Seah K."/>
            <person name="Emmerich C."/>
        </authorList>
    </citation>
    <scope>NUCLEOTIDE SEQUENCE</scope>
    <source>
        <strain evidence="3">DP1</strain>
    </source>
</reference>
<dbReference type="PANTHER" id="PTHR15092:SF22">
    <property type="entry name" value="POLY(A)-SPECIFIC RIBONUCLEASE PNLDC1"/>
    <property type="match status" value="1"/>
</dbReference>
<dbReference type="GO" id="GO:0000175">
    <property type="term" value="F:3'-5'-RNA exonuclease activity"/>
    <property type="evidence" value="ECO:0007669"/>
    <property type="project" value="TreeGrafter"/>
</dbReference>
<organism evidence="3 4">
    <name type="scientific">Euplotes crassus</name>
    <dbReference type="NCBI Taxonomy" id="5936"/>
    <lineage>
        <taxon>Eukaryota</taxon>
        <taxon>Sar</taxon>
        <taxon>Alveolata</taxon>
        <taxon>Ciliophora</taxon>
        <taxon>Intramacronucleata</taxon>
        <taxon>Spirotrichea</taxon>
        <taxon>Hypotrichia</taxon>
        <taxon>Euplotida</taxon>
        <taxon>Euplotidae</taxon>
        <taxon>Moneuplotes</taxon>
    </lineage>
</organism>
<comment type="caution">
    <text evidence="3">The sequence shown here is derived from an EMBL/GenBank/DDBJ whole genome shotgun (WGS) entry which is preliminary data.</text>
</comment>
<dbReference type="EMBL" id="CAMPGE010002567">
    <property type="protein sequence ID" value="CAI2361374.1"/>
    <property type="molecule type" value="Genomic_DNA"/>
</dbReference>
<evidence type="ECO:0000256" key="2">
    <source>
        <dbReference type="SAM" id="MobiDB-lite"/>
    </source>
</evidence>
<dbReference type="SUPFAM" id="SSF53098">
    <property type="entry name" value="Ribonuclease H-like"/>
    <property type="match status" value="1"/>
</dbReference>
<evidence type="ECO:0000313" key="4">
    <source>
        <dbReference type="Proteomes" id="UP001295684"/>
    </source>
</evidence>
<gene>
    <name evidence="3" type="ORF">ECRASSUSDP1_LOCUS2685</name>
</gene>
<dbReference type="InterPro" id="IPR012337">
    <property type="entry name" value="RNaseH-like_sf"/>
</dbReference>
<dbReference type="InterPro" id="IPR051181">
    <property type="entry name" value="CAF1_poly(A)_ribonucleases"/>
</dbReference>
<feature type="compositionally biased region" description="Low complexity" evidence="2">
    <location>
        <begin position="493"/>
        <end position="512"/>
    </location>
</feature>
<dbReference type="GO" id="GO:0003723">
    <property type="term" value="F:RNA binding"/>
    <property type="evidence" value="ECO:0007669"/>
    <property type="project" value="TreeGrafter"/>
</dbReference>
<accession>A0AAD1U6X6</accession>
<dbReference type="InterPro" id="IPR006941">
    <property type="entry name" value="RNase_CAF1"/>
</dbReference>
<dbReference type="InterPro" id="IPR036397">
    <property type="entry name" value="RNaseH_sf"/>
</dbReference>